<dbReference type="InterPro" id="IPR036286">
    <property type="entry name" value="LexA/Signal_pep-like_sf"/>
</dbReference>
<dbReference type="Pfam" id="PF09848">
    <property type="entry name" value="SLFN-g3_helicase"/>
    <property type="match status" value="1"/>
</dbReference>
<dbReference type="RefSeq" id="WP_091998458.1">
    <property type="nucleotide sequence ID" value="NZ_FOUR01000001.1"/>
</dbReference>
<keyword evidence="3" id="KW-1185">Reference proteome</keyword>
<dbReference type="SUPFAM" id="SSF52540">
    <property type="entry name" value="P-loop containing nucleoside triphosphate hydrolases"/>
    <property type="match status" value="1"/>
</dbReference>
<protein>
    <recommendedName>
        <fullName evidence="1">GIY-YIG domain-containing protein</fullName>
    </recommendedName>
</protein>
<evidence type="ECO:0000259" key="1">
    <source>
        <dbReference type="PROSITE" id="PS50164"/>
    </source>
</evidence>
<dbReference type="PROSITE" id="PS50164">
    <property type="entry name" value="GIY_YIG"/>
    <property type="match status" value="1"/>
</dbReference>
<dbReference type="Gene3D" id="3.40.50.300">
    <property type="entry name" value="P-loop containing nucleotide triphosphate hydrolases"/>
    <property type="match status" value="1"/>
</dbReference>
<dbReference type="InterPro" id="IPR000305">
    <property type="entry name" value="GIY-YIG_endonuc"/>
</dbReference>
<evidence type="ECO:0000313" key="3">
    <source>
        <dbReference type="Proteomes" id="UP000199339"/>
    </source>
</evidence>
<dbReference type="Gene3D" id="2.10.109.10">
    <property type="entry name" value="Umud Fragment, subunit A"/>
    <property type="match status" value="1"/>
</dbReference>
<dbReference type="OrthoDB" id="3193269at2"/>
<name>A0A1I4RNH2_9GAMM</name>
<dbReference type="InterPro" id="IPR018647">
    <property type="entry name" value="SLFN_3-like_DNA/RNA_helicase"/>
</dbReference>
<dbReference type="InterPro" id="IPR027417">
    <property type="entry name" value="P-loop_NTPase"/>
</dbReference>
<sequence length="736" mass="83498">MSHSPLVEIQRYPFSREALDDLRDNAFAAGNWPLVYVLSDEKHRRAYIGETTDTLTRMSTHLKHDEKQLLTAAHLITSEYFNKSATLDVESLLIKYMAADGKYTLLNGNLGLADHNYYQRDALYEEVFREVWNRLIAKGVVSRTLDHLDNSDVFKYSPYKSLSFDQRQGLLTILHELTNPGVQNIVVEGGAGTGKSVLAIFLFKLLNSEDHHINLREFSDEEAEIQSLLASLRESLPKPKMALVVPMTSFRTTLKKAFKHVSGLSPNMVISPSELTKQHYDIVLVDESHRLRKRKNLGAYFGSFDKAAATLGIDKHTCSEVDWVCLQADKAIFFYDEGQSIKPSDADVEVFQRLKSARGSVTHQLLSQFRVKAGQPYVEFVDKLLDGRVDEGEVFAAKNYEFEVFDSLSDMVSTINEKEEQVGLSRLIAGYSWPWASRKDGEAYDIVIDDVRLRWNSTNTDWINKAGSHREVGCIHTTQGYDLNYAGIIFGEEIRYDPESQSIVIQKDNYHDRTGGQGIKDPAELKQYIINIYRTIMLRGIRGTFVYACDKALRDYLKQHIPVHVTNAARPEPLKAIELEPYVNAVPLFDLQAAAGDFGALKDVSDLDPTNHQDWVVVPTGVPVHKDMYACRVFGESMNRVIPNGALCLFRSDRGGSRNGKTVLVECIDSIDTDSDSRYTVKVYESFKTEDEHGWRHTRIQLKPNSYDDIFQPIEVTDQEALQYRVVGEFLCVIDQ</sequence>
<dbReference type="SUPFAM" id="SSF51306">
    <property type="entry name" value="LexA/Signal peptidase"/>
    <property type="match status" value="1"/>
</dbReference>
<feature type="domain" description="GIY-YIG" evidence="1">
    <location>
        <begin position="31"/>
        <end position="105"/>
    </location>
</feature>
<dbReference type="EMBL" id="FOUR01000001">
    <property type="protein sequence ID" value="SFM53749.1"/>
    <property type="molecule type" value="Genomic_DNA"/>
</dbReference>
<dbReference type="AlphaFoldDB" id="A0A1I4RNH2"/>
<proteinExistence type="predicted"/>
<dbReference type="Proteomes" id="UP000199339">
    <property type="component" value="Unassembled WGS sequence"/>
</dbReference>
<organism evidence="2 3">
    <name type="scientific">Marinobacter pelagius</name>
    <dbReference type="NCBI Taxonomy" id="379482"/>
    <lineage>
        <taxon>Bacteria</taxon>
        <taxon>Pseudomonadati</taxon>
        <taxon>Pseudomonadota</taxon>
        <taxon>Gammaproteobacteria</taxon>
        <taxon>Pseudomonadales</taxon>
        <taxon>Marinobacteraceae</taxon>
        <taxon>Marinobacter</taxon>
    </lineage>
</organism>
<dbReference type="CDD" id="cd10439">
    <property type="entry name" value="GIY-YIG_COG3410"/>
    <property type="match status" value="1"/>
</dbReference>
<gene>
    <name evidence="2" type="ORF">SAMN04487961_0617</name>
</gene>
<reference evidence="3" key="1">
    <citation type="submission" date="2016-10" db="EMBL/GenBank/DDBJ databases">
        <authorList>
            <person name="Varghese N."/>
            <person name="Submissions S."/>
        </authorList>
    </citation>
    <scope>NUCLEOTIDE SEQUENCE [LARGE SCALE GENOMIC DNA]</scope>
    <source>
        <strain evidence="3">CGMCC 1.6775</strain>
    </source>
</reference>
<accession>A0A1I4RNH2</accession>
<evidence type="ECO:0000313" key="2">
    <source>
        <dbReference type="EMBL" id="SFM53749.1"/>
    </source>
</evidence>